<keyword evidence="2" id="KW-0830">Ubiquinone</keyword>
<protein>
    <submittedName>
        <fullName evidence="2">Ubiquinone/menaquinone biosynthesis C-methyltransferase UbiE</fullName>
        <ecNumber evidence="2">2.1.1.163</ecNumber>
    </submittedName>
</protein>
<dbReference type="KEGG" id="bpro:PMF13cell1_04026"/>
<dbReference type="PANTHER" id="PTHR43861">
    <property type="entry name" value="TRANS-ACONITATE 2-METHYLTRANSFERASE-RELATED"/>
    <property type="match status" value="1"/>
</dbReference>
<dbReference type="SUPFAM" id="SSF53335">
    <property type="entry name" value="S-adenosyl-L-methionine-dependent methyltransferases"/>
    <property type="match status" value="1"/>
</dbReference>
<dbReference type="Pfam" id="PF13847">
    <property type="entry name" value="Methyltransf_31"/>
    <property type="match status" value="1"/>
</dbReference>
<name>A0A4P6M3Z7_9FIRM</name>
<proteinExistence type="predicted"/>
<accession>A0A4P6M3Z7</accession>
<keyword evidence="2" id="KW-0808">Transferase</keyword>
<dbReference type="InterPro" id="IPR025714">
    <property type="entry name" value="Methyltranfer_dom"/>
</dbReference>
<reference evidence="2 3" key="1">
    <citation type="submission" date="2019-01" db="EMBL/GenBank/DDBJ databases">
        <title>PMF-metabolizing Aryl O-demethylase.</title>
        <authorList>
            <person name="Kim M."/>
        </authorList>
    </citation>
    <scope>NUCLEOTIDE SEQUENCE [LARGE SCALE GENOMIC DNA]</scope>
    <source>
        <strain evidence="2 3">PMF1</strain>
    </source>
</reference>
<gene>
    <name evidence="2" type="primary">ubiE_2</name>
    <name evidence="2" type="ORF">PMF13cell1_04026</name>
</gene>
<keyword evidence="2" id="KW-0489">Methyltransferase</keyword>
<dbReference type="GO" id="GO:0032259">
    <property type="term" value="P:methylation"/>
    <property type="evidence" value="ECO:0007669"/>
    <property type="project" value="UniProtKB-KW"/>
</dbReference>
<dbReference type="EMBL" id="CP035945">
    <property type="protein sequence ID" value="QBE98460.1"/>
    <property type="molecule type" value="Genomic_DNA"/>
</dbReference>
<dbReference type="RefSeq" id="WP_130181882.1">
    <property type="nucleotide sequence ID" value="NZ_CP035945.1"/>
</dbReference>
<dbReference type="GO" id="GO:0043770">
    <property type="term" value="F:demethylmenaquinone methyltransferase activity"/>
    <property type="evidence" value="ECO:0007669"/>
    <property type="project" value="UniProtKB-EC"/>
</dbReference>
<dbReference type="EC" id="2.1.1.163" evidence="2"/>
<evidence type="ECO:0000313" key="2">
    <source>
        <dbReference type="EMBL" id="QBE98460.1"/>
    </source>
</evidence>
<evidence type="ECO:0000313" key="3">
    <source>
        <dbReference type="Proteomes" id="UP000289794"/>
    </source>
</evidence>
<evidence type="ECO:0000259" key="1">
    <source>
        <dbReference type="Pfam" id="PF13847"/>
    </source>
</evidence>
<organism evidence="2 3">
    <name type="scientific">Blautia producta</name>
    <dbReference type="NCBI Taxonomy" id="33035"/>
    <lineage>
        <taxon>Bacteria</taxon>
        <taxon>Bacillati</taxon>
        <taxon>Bacillota</taxon>
        <taxon>Clostridia</taxon>
        <taxon>Lachnospirales</taxon>
        <taxon>Lachnospiraceae</taxon>
        <taxon>Blautia</taxon>
    </lineage>
</organism>
<dbReference type="Gene3D" id="3.40.50.150">
    <property type="entry name" value="Vaccinia Virus protein VP39"/>
    <property type="match status" value="1"/>
</dbReference>
<feature type="domain" description="Methyltransferase" evidence="1">
    <location>
        <begin position="61"/>
        <end position="160"/>
    </location>
</feature>
<dbReference type="AlphaFoldDB" id="A0A4P6M3Z7"/>
<dbReference type="CDD" id="cd02440">
    <property type="entry name" value="AdoMet_MTases"/>
    <property type="match status" value="1"/>
</dbReference>
<sequence>MNYFQKNKEAWEEAFEHRHPGWGETNHERLINEELPFFCPDAAKELRTIDFCGKTIAQFCCNNGRELLSLMRLGAKKGVGFDIAENIIKQAAETAEKAGIDNCEFLSCNILDIPKEYHHSFDFVLFTVGAVTWFEDLNKLFQKVSECLKPGGVLFIHDFHPMMNMLPMPGEPEFDGNHLDRITYSYFRKEPWIENQGMEYMSEQYASKTFTSFSHTVSAIINAVCDAQMRIVRLNEYDYDVGLSKVYDKRGFPLSYLLIAVKSADLTLGNTQ</sequence>
<dbReference type="Proteomes" id="UP000289794">
    <property type="component" value="Chromosome"/>
</dbReference>
<dbReference type="InterPro" id="IPR029063">
    <property type="entry name" value="SAM-dependent_MTases_sf"/>
</dbReference>